<protein>
    <submittedName>
        <fullName evidence="2">Uncharacterized protein</fullName>
    </submittedName>
</protein>
<dbReference type="EMBL" id="JAGKQM010002175">
    <property type="protein sequence ID" value="KAH0850082.1"/>
    <property type="molecule type" value="Genomic_DNA"/>
</dbReference>
<keyword evidence="3" id="KW-1185">Reference proteome</keyword>
<comment type="caution">
    <text evidence="2">The sequence shown here is derived from an EMBL/GenBank/DDBJ whole genome shotgun (WGS) entry which is preliminary data.</text>
</comment>
<evidence type="ECO:0000313" key="3">
    <source>
        <dbReference type="Proteomes" id="UP000824890"/>
    </source>
</evidence>
<feature type="region of interest" description="Disordered" evidence="1">
    <location>
        <begin position="1"/>
        <end position="24"/>
    </location>
</feature>
<proteinExistence type="predicted"/>
<dbReference type="Gene3D" id="2.30.130.30">
    <property type="entry name" value="Hypothetical protein"/>
    <property type="match status" value="1"/>
</dbReference>
<dbReference type="Proteomes" id="UP000824890">
    <property type="component" value="Unassembled WGS sequence"/>
</dbReference>
<dbReference type="PANTHER" id="PTHR34204">
    <property type="entry name" value="RNA-BINDING ASCH DOMAIN PROTEIN"/>
    <property type="match status" value="1"/>
</dbReference>
<dbReference type="PANTHER" id="PTHR34204:SF2">
    <property type="entry name" value="RNA-BINDING ASCH DOMAIN PROTEIN"/>
    <property type="match status" value="1"/>
</dbReference>
<gene>
    <name evidence="2" type="ORF">HID58_095820</name>
</gene>
<evidence type="ECO:0000256" key="1">
    <source>
        <dbReference type="SAM" id="MobiDB-lite"/>
    </source>
</evidence>
<evidence type="ECO:0000313" key="2">
    <source>
        <dbReference type="EMBL" id="KAH0850082.1"/>
    </source>
</evidence>
<dbReference type="InterPro" id="IPR015947">
    <property type="entry name" value="PUA-like_sf"/>
</dbReference>
<sequence length="304" mass="34550">MKSASRGSRSKGDSPCVADLPSPSSQELSVCVNYKKVCLVLLRDYISKIRHEFDLAKQRFLNTSKALIICLRCNPQDGVKTVEVRCFEAEYDRLQQRGSLVIINHLMFEVMEMHKYSSFYELLKAKSPENVFPGTNTLEDCMQMFKKWCDVHDQEKKNNGVFAIHLSKSVSQPCAALSHILSGLSYTAVQSLLGLSHTIGSIRFYSLPLCFHINQSLANYSYDLIYDLSKQTLLMRSRATERGGDQEDDIHRHNYCQIFNMAHHTVVLISNKWLLTQTNTNVGTQQEVVLTTILPVVVVIRPLI</sequence>
<dbReference type="SUPFAM" id="SSF88697">
    <property type="entry name" value="PUA domain-like"/>
    <property type="match status" value="1"/>
</dbReference>
<reference evidence="2 3" key="1">
    <citation type="submission" date="2021-05" db="EMBL/GenBank/DDBJ databases">
        <title>Genome Assembly of Synthetic Allotetraploid Brassica napus Reveals Homoeologous Exchanges between Subgenomes.</title>
        <authorList>
            <person name="Davis J.T."/>
        </authorList>
    </citation>
    <scope>NUCLEOTIDE SEQUENCE [LARGE SCALE GENOMIC DNA]</scope>
    <source>
        <strain evidence="3">cv. Da-Ae</strain>
        <tissue evidence="2">Seedling</tissue>
    </source>
</reference>
<name>A0ABQ7X2G7_BRANA</name>
<accession>A0ABQ7X2G7</accession>
<organism evidence="2 3">
    <name type="scientific">Brassica napus</name>
    <name type="common">Rape</name>
    <dbReference type="NCBI Taxonomy" id="3708"/>
    <lineage>
        <taxon>Eukaryota</taxon>
        <taxon>Viridiplantae</taxon>
        <taxon>Streptophyta</taxon>
        <taxon>Embryophyta</taxon>
        <taxon>Tracheophyta</taxon>
        <taxon>Spermatophyta</taxon>
        <taxon>Magnoliopsida</taxon>
        <taxon>eudicotyledons</taxon>
        <taxon>Gunneridae</taxon>
        <taxon>Pentapetalae</taxon>
        <taxon>rosids</taxon>
        <taxon>malvids</taxon>
        <taxon>Brassicales</taxon>
        <taxon>Brassicaceae</taxon>
        <taxon>Brassiceae</taxon>
        <taxon>Brassica</taxon>
    </lineage>
</organism>